<dbReference type="SUPFAM" id="SSF55073">
    <property type="entry name" value="Nucleotide cyclase"/>
    <property type="match status" value="1"/>
</dbReference>
<dbReference type="InterPro" id="IPR052163">
    <property type="entry name" value="DGC-Regulatory_Protein"/>
</dbReference>
<dbReference type="Pfam" id="PF08448">
    <property type="entry name" value="PAS_4"/>
    <property type="match status" value="1"/>
</dbReference>
<dbReference type="InterPro" id="IPR035965">
    <property type="entry name" value="PAS-like_dom_sf"/>
</dbReference>
<sequence>KEAEIDRIYAYQHITKFNQAMLDQYGAQEADIQQRSPRDFFPEDPETGKHLWRQLFDTGRLHTEFREKRYDGRPILLGGDYLCLRNNKGAITGTFGVMRDVTATREAERQLERYIAIVDENVLISQTDLSGKITYASKAFCRVSGYALEELIGKDHNIVRHPDMEGSTFKDLWQTIKAGRTWHGEVKNRKKNGGFFWVDSTVSPLKDNTGRIYGYMAVRQDITDRKRIEEISITDRLTGIYNRVRLDEVLKSEHERFKRYGDPFSVILFDLDHFKSINDTHGHLVGDRVLKEIAQLTRGMMRATDVPGRWGGEEFLIVSPHSDLEGARQLAEKLRLAIAEHDFKKAGRITASFGVATVDASTTPDSLLKAVDDALYHAKENGRNRVSITPRAGATPRES</sequence>
<dbReference type="AlphaFoldDB" id="A0A831LU92"/>
<dbReference type="InterPro" id="IPR000160">
    <property type="entry name" value="GGDEF_dom"/>
</dbReference>
<organism evidence="4">
    <name type="scientific">Geoalkalibacter subterraneus</name>
    <dbReference type="NCBI Taxonomy" id="483547"/>
    <lineage>
        <taxon>Bacteria</taxon>
        <taxon>Pseudomonadati</taxon>
        <taxon>Thermodesulfobacteriota</taxon>
        <taxon>Desulfuromonadia</taxon>
        <taxon>Desulfuromonadales</taxon>
        <taxon>Geoalkalibacteraceae</taxon>
        <taxon>Geoalkalibacter</taxon>
    </lineage>
</organism>
<dbReference type="SMART" id="SM00267">
    <property type="entry name" value="GGDEF"/>
    <property type="match status" value="1"/>
</dbReference>
<dbReference type="GO" id="GO:0003824">
    <property type="term" value="F:catalytic activity"/>
    <property type="evidence" value="ECO:0007669"/>
    <property type="project" value="UniProtKB-ARBA"/>
</dbReference>
<name>A0A831LU92_9BACT</name>
<dbReference type="SUPFAM" id="SSF55785">
    <property type="entry name" value="PYP-like sensor domain (PAS domain)"/>
    <property type="match status" value="2"/>
</dbReference>
<dbReference type="InterPro" id="IPR043128">
    <property type="entry name" value="Rev_trsase/Diguanyl_cyclase"/>
</dbReference>
<dbReference type="Gene3D" id="3.30.450.20">
    <property type="entry name" value="PAS domain"/>
    <property type="match status" value="2"/>
</dbReference>
<proteinExistence type="predicted"/>
<dbReference type="Proteomes" id="UP000886162">
    <property type="component" value="Unassembled WGS sequence"/>
</dbReference>
<comment type="caution">
    <text evidence="4">The sequence shown here is derived from an EMBL/GenBank/DDBJ whole genome shotgun (WGS) entry which is preliminary data.</text>
</comment>
<dbReference type="CDD" id="cd01949">
    <property type="entry name" value="GGDEF"/>
    <property type="match status" value="1"/>
</dbReference>
<evidence type="ECO:0000259" key="1">
    <source>
        <dbReference type="PROSITE" id="PS50112"/>
    </source>
</evidence>
<dbReference type="EMBL" id="DSDO01000371">
    <property type="protein sequence ID" value="HDR47140.1"/>
    <property type="molecule type" value="Genomic_DNA"/>
</dbReference>
<gene>
    <name evidence="4" type="ORF">ENN94_05495</name>
</gene>
<dbReference type="InterPro" id="IPR013656">
    <property type="entry name" value="PAS_4"/>
</dbReference>
<dbReference type="Pfam" id="PF00990">
    <property type="entry name" value="GGDEF"/>
    <property type="match status" value="1"/>
</dbReference>
<dbReference type="InterPro" id="IPR001610">
    <property type="entry name" value="PAC"/>
</dbReference>
<dbReference type="SMART" id="SM00091">
    <property type="entry name" value="PAS"/>
    <property type="match status" value="1"/>
</dbReference>
<dbReference type="InterPro" id="IPR029787">
    <property type="entry name" value="Nucleotide_cyclase"/>
</dbReference>
<dbReference type="PROSITE" id="PS50112">
    <property type="entry name" value="PAS"/>
    <property type="match status" value="1"/>
</dbReference>
<feature type="non-terminal residue" evidence="4">
    <location>
        <position position="1"/>
    </location>
</feature>
<evidence type="ECO:0000313" key="4">
    <source>
        <dbReference type="EMBL" id="HDR47140.1"/>
    </source>
</evidence>
<evidence type="ECO:0000259" key="2">
    <source>
        <dbReference type="PROSITE" id="PS50113"/>
    </source>
</evidence>
<dbReference type="InterPro" id="IPR000014">
    <property type="entry name" value="PAS"/>
</dbReference>
<protein>
    <submittedName>
        <fullName evidence="4">Sensor domain-containing diguanylate cyclase</fullName>
    </submittedName>
</protein>
<dbReference type="PROSITE" id="PS50887">
    <property type="entry name" value="GGDEF"/>
    <property type="match status" value="1"/>
</dbReference>
<accession>A0A831LU92</accession>
<dbReference type="NCBIfam" id="TIGR00254">
    <property type="entry name" value="GGDEF"/>
    <property type="match status" value="1"/>
</dbReference>
<dbReference type="InterPro" id="IPR000700">
    <property type="entry name" value="PAS-assoc_C"/>
</dbReference>
<dbReference type="FunFam" id="3.30.70.270:FF:000001">
    <property type="entry name" value="Diguanylate cyclase domain protein"/>
    <property type="match status" value="1"/>
</dbReference>
<feature type="domain" description="PAC" evidence="2">
    <location>
        <begin position="61"/>
        <end position="113"/>
    </location>
</feature>
<evidence type="ECO:0000259" key="3">
    <source>
        <dbReference type="PROSITE" id="PS50887"/>
    </source>
</evidence>
<reference evidence="4" key="1">
    <citation type="journal article" date="2020" name="mSystems">
        <title>Genome- and Community-Level Interaction Insights into Carbon Utilization and Element Cycling Functions of Hydrothermarchaeota in Hydrothermal Sediment.</title>
        <authorList>
            <person name="Zhou Z."/>
            <person name="Liu Y."/>
            <person name="Xu W."/>
            <person name="Pan J."/>
            <person name="Luo Z.H."/>
            <person name="Li M."/>
        </authorList>
    </citation>
    <scope>NUCLEOTIDE SEQUENCE [LARGE SCALE GENOMIC DNA]</scope>
    <source>
        <strain evidence="4">SpSt-1220</strain>
    </source>
</reference>
<feature type="domain" description="PAS" evidence="1">
    <location>
        <begin position="107"/>
        <end position="179"/>
    </location>
</feature>
<dbReference type="NCBIfam" id="TIGR00229">
    <property type="entry name" value="sensory_box"/>
    <property type="match status" value="2"/>
</dbReference>
<dbReference type="PANTHER" id="PTHR46663">
    <property type="entry name" value="DIGUANYLATE CYCLASE DGCT-RELATED"/>
    <property type="match status" value="1"/>
</dbReference>
<feature type="domain" description="PAC" evidence="2">
    <location>
        <begin position="182"/>
        <end position="234"/>
    </location>
</feature>
<dbReference type="CDD" id="cd00130">
    <property type="entry name" value="PAS"/>
    <property type="match status" value="2"/>
</dbReference>
<dbReference type="Gene3D" id="3.30.70.270">
    <property type="match status" value="1"/>
</dbReference>
<feature type="domain" description="GGDEF" evidence="3">
    <location>
        <begin position="262"/>
        <end position="391"/>
    </location>
</feature>
<dbReference type="InterPro" id="IPR013655">
    <property type="entry name" value="PAS_fold_3"/>
</dbReference>
<dbReference type="PANTHER" id="PTHR46663:SF4">
    <property type="entry name" value="DIGUANYLATE CYCLASE DGCT-RELATED"/>
    <property type="match status" value="1"/>
</dbReference>
<dbReference type="SMART" id="SM00086">
    <property type="entry name" value="PAC"/>
    <property type="match status" value="2"/>
</dbReference>
<dbReference type="PROSITE" id="PS50113">
    <property type="entry name" value="PAC"/>
    <property type="match status" value="2"/>
</dbReference>
<dbReference type="Pfam" id="PF08447">
    <property type="entry name" value="PAS_3"/>
    <property type="match status" value="1"/>
</dbReference>